<evidence type="ECO:0000256" key="6">
    <source>
        <dbReference type="RuleBase" id="RU004057"/>
    </source>
</evidence>
<keyword evidence="10" id="KW-1185">Reference proteome</keyword>
<accession>A0ABV7FZI1</accession>
<protein>
    <submittedName>
        <fullName evidence="9">MotA/TolQ/ExbB proton channel family protein</fullName>
    </submittedName>
</protein>
<keyword evidence="2" id="KW-1003">Cell membrane</keyword>
<keyword evidence="3 7" id="KW-0812">Transmembrane</keyword>
<dbReference type="RefSeq" id="WP_379596732.1">
    <property type="nucleotide sequence ID" value="NZ_JBHRTN010000010.1"/>
</dbReference>
<comment type="caution">
    <text evidence="9">The sequence shown here is derived from an EMBL/GenBank/DDBJ whole genome shotgun (WGS) entry which is preliminary data.</text>
</comment>
<evidence type="ECO:0000256" key="5">
    <source>
        <dbReference type="ARBA" id="ARBA00023136"/>
    </source>
</evidence>
<evidence type="ECO:0000256" key="1">
    <source>
        <dbReference type="ARBA" id="ARBA00004651"/>
    </source>
</evidence>
<organism evidence="9 10">
    <name type="scientific">Teichococcus globiformis</name>
    <dbReference type="NCBI Taxonomy" id="2307229"/>
    <lineage>
        <taxon>Bacteria</taxon>
        <taxon>Pseudomonadati</taxon>
        <taxon>Pseudomonadota</taxon>
        <taxon>Alphaproteobacteria</taxon>
        <taxon>Acetobacterales</taxon>
        <taxon>Roseomonadaceae</taxon>
        <taxon>Roseomonas</taxon>
    </lineage>
</organism>
<name>A0ABV7FZI1_9PROT</name>
<dbReference type="Proteomes" id="UP001595593">
    <property type="component" value="Unassembled WGS sequence"/>
</dbReference>
<evidence type="ECO:0000313" key="10">
    <source>
        <dbReference type="Proteomes" id="UP001595593"/>
    </source>
</evidence>
<comment type="subcellular location">
    <subcellularLocation>
        <location evidence="1">Cell membrane</location>
        <topology evidence="1">Multi-pass membrane protein</topology>
    </subcellularLocation>
    <subcellularLocation>
        <location evidence="6">Membrane</location>
        <topology evidence="6">Multi-pass membrane protein</topology>
    </subcellularLocation>
</comment>
<keyword evidence="6" id="KW-0653">Protein transport</keyword>
<keyword evidence="6" id="KW-0813">Transport</keyword>
<sequence>MLEGLPEIAGAGLHGPDMSMLGLFMQADWVVKAVMIGLALASVICWAIIIEKSLLLGRISREVKLLVAASLPGTAPTPPQGEGLSAQVLRAGTREWHDGREEAESRFEFRHRIEHAMRHALGRELRKVEPGLPFLATTGAVAPFIGLFGTVWGIMNSFAGIAQSNDTSLAVVAPGIAEALFATAIGLIAAIPAVMAYNRLLVRTGRLRQEALSASVDVASNLSRRQAHMVRTHASAAAE</sequence>
<evidence type="ECO:0000256" key="4">
    <source>
        <dbReference type="ARBA" id="ARBA00022989"/>
    </source>
</evidence>
<feature type="domain" description="MotA/TolQ/ExbB proton channel" evidence="8">
    <location>
        <begin position="109"/>
        <end position="209"/>
    </location>
</feature>
<reference evidence="10" key="1">
    <citation type="journal article" date="2019" name="Int. J. Syst. Evol. Microbiol.">
        <title>The Global Catalogue of Microorganisms (GCM) 10K type strain sequencing project: providing services to taxonomists for standard genome sequencing and annotation.</title>
        <authorList>
            <consortium name="The Broad Institute Genomics Platform"/>
            <consortium name="The Broad Institute Genome Sequencing Center for Infectious Disease"/>
            <person name="Wu L."/>
            <person name="Ma J."/>
        </authorList>
    </citation>
    <scope>NUCLEOTIDE SEQUENCE [LARGE SCALE GENOMIC DNA]</scope>
    <source>
        <strain evidence="10">KCTC 52094</strain>
    </source>
</reference>
<evidence type="ECO:0000259" key="8">
    <source>
        <dbReference type="Pfam" id="PF01618"/>
    </source>
</evidence>
<dbReference type="PANTHER" id="PTHR30625:SF16">
    <property type="entry name" value="BIOPOLYMER TRANSPORT PROTEIN EXBB"/>
    <property type="match status" value="1"/>
</dbReference>
<proteinExistence type="inferred from homology"/>
<feature type="transmembrane region" description="Helical" evidence="7">
    <location>
        <begin position="175"/>
        <end position="198"/>
    </location>
</feature>
<keyword evidence="5 7" id="KW-0472">Membrane</keyword>
<evidence type="ECO:0000256" key="3">
    <source>
        <dbReference type="ARBA" id="ARBA00022692"/>
    </source>
</evidence>
<dbReference type="InterPro" id="IPR002898">
    <property type="entry name" value="MotA_ExbB_proton_chnl"/>
</dbReference>
<feature type="transmembrane region" description="Helical" evidence="7">
    <location>
        <begin position="29"/>
        <end position="50"/>
    </location>
</feature>
<keyword evidence="4 7" id="KW-1133">Transmembrane helix</keyword>
<dbReference type="InterPro" id="IPR050790">
    <property type="entry name" value="ExbB/TolQ_transport"/>
</dbReference>
<dbReference type="PANTHER" id="PTHR30625">
    <property type="entry name" value="PROTEIN TOLQ"/>
    <property type="match status" value="1"/>
</dbReference>
<feature type="transmembrane region" description="Helical" evidence="7">
    <location>
        <begin position="132"/>
        <end position="155"/>
    </location>
</feature>
<gene>
    <name evidence="9" type="ORF">ACFOD4_12105</name>
</gene>
<evidence type="ECO:0000256" key="7">
    <source>
        <dbReference type="SAM" id="Phobius"/>
    </source>
</evidence>
<evidence type="ECO:0000256" key="2">
    <source>
        <dbReference type="ARBA" id="ARBA00022475"/>
    </source>
</evidence>
<dbReference type="EMBL" id="JBHRTN010000010">
    <property type="protein sequence ID" value="MFC3125808.1"/>
    <property type="molecule type" value="Genomic_DNA"/>
</dbReference>
<evidence type="ECO:0000313" key="9">
    <source>
        <dbReference type="EMBL" id="MFC3125808.1"/>
    </source>
</evidence>
<dbReference type="Pfam" id="PF01618">
    <property type="entry name" value="MotA_ExbB"/>
    <property type="match status" value="1"/>
</dbReference>
<comment type="similarity">
    <text evidence="6">Belongs to the exbB/tolQ family.</text>
</comment>